<proteinExistence type="predicted"/>
<keyword evidence="4" id="KW-1185">Reference proteome</keyword>
<evidence type="ECO:0000256" key="2">
    <source>
        <dbReference type="SAM" id="Phobius"/>
    </source>
</evidence>
<reference evidence="3 4" key="1">
    <citation type="submission" date="2019-03" db="EMBL/GenBank/DDBJ databases">
        <title>Genomic Encyclopedia of Archaeal and Bacterial Type Strains, Phase II (KMG-II): from individual species to whole genera.</title>
        <authorList>
            <person name="Goeker M."/>
        </authorList>
    </citation>
    <scope>NUCLEOTIDE SEQUENCE [LARGE SCALE GENOMIC DNA]</scope>
    <source>
        <strain evidence="3 4">DSM 27697</strain>
    </source>
</reference>
<gene>
    <name evidence="3" type="ORF">CLV83_3074</name>
</gene>
<evidence type="ECO:0000256" key="1">
    <source>
        <dbReference type="SAM" id="MobiDB-lite"/>
    </source>
</evidence>
<dbReference type="AlphaFoldDB" id="A0A4R1GHC6"/>
<dbReference type="Proteomes" id="UP000294546">
    <property type="component" value="Unassembled WGS sequence"/>
</dbReference>
<dbReference type="EMBL" id="SMFU01000009">
    <property type="protein sequence ID" value="TCK06125.1"/>
    <property type="molecule type" value="Genomic_DNA"/>
</dbReference>
<sequence>MHILIVVLVVILLLAISPTLRKLSLGAAVVFVVATFAVFIILSVDSSRGSILWVLGIFGVAALAILSLLIVCGINLLGVVFGSGAEYVDQRSKGKKPEEALRSAGGKALELLAEDAISEDDRNRSLETSDASRQNEQVKPPIQPEVTHNFPHSCCIQCRNEVIVFVSVTGDLLALDQLSYPWAIHTCFHDTHVQKGTLTAQAESWAPFEVHSYGREIMRGRSGREASVSMRILTAYYGPWSRYWHGEPVFVGTLPNDCYRIVTICNLSGELVQPDIIARYLPSQKCQ</sequence>
<feature type="transmembrane region" description="Helical" evidence="2">
    <location>
        <begin position="25"/>
        <end position="44"/>
    </location>
</feature>
<accession>A0A4R1GHC6</accession>
<keyword evidence="2" id="KW-1133">Transmembrane helix</keyword>
<feature type="transmembrane region" description="Helical" evidence="2">
    <location>
        <begin position="51"/>
        <end position="81"/>
    </location>
</feature>
<feature type="compositionally biased region" description="Polar residues" evidence="1">
    <location>
        <begin position="128"/>
        <end position="137"/>
    </location>
</feature>
<feature type="region of interest" description="Disordered" evidence="1">
    <location>
        <begin position="119"/>
        <end position="143"/>
    </location>
</feature>
<name>A0A4R1GHC6_9GAMM</name>
<keyword evidence="2" id="KW-0472">Membrane</keyword>
<evidence type="ECO:0000313" key="4">
    <source>
        <dbReference type="Proteomes" id="UP000294546"/>
    </source>
</evidence>
<organism evidence="3 4">
    <name type="scientific">Marinobacterium mangrovicola</name>
    <dbReference type="NCBI Taxonomy" id="1476959"/>
    <lineage>
        <taxon>Bacteria</taxon>
        <taxon>Pseudomonadati</taxon>
        <taxon>Pseudomonadota</taxon>
        <taxon>Gammaproteobacteria</taxon>
        <taxon>Oceanospirillales</taxon>
        <taxon>Oceanospirillaceae</taxon>
        <taxon>Marinobacterium</taxon>
    </lineage>
</organism>
<protein>
    <submittedName>
        <fullName evidence="3">Uncharacterized protein</fullName>
    </submittedName>
</protein>
<keyword evidence="2" id="KW-0812">Transmembrane</keyword>
<evidence type="ECO:0000313" key="3">
    <source>
        <dbReference type="EMBL" id="TCK06125.1"/>
    </source>
</evidence>
<comment type="caution">
    <text evidence="3">The sequence shown here is derived from an EMBL/GenBank/DDBJ whole genome shotgun (WGS) entry which is preliminary data.</text>
</comment>